<dbReference type="SUPFAM" id="SSF50978">
    <property type="entry name" value="WD40 repeat-like"/>
    <property type="match status" value="1"/>
</dbReference>
<dbReference type="SMART" id="SM00504">
    <property type="entry name" value="Ubox"/>
    <property type="match status" value="1"/>
</dbReference>
<dbReference type="Proteomes" id="UP000095085">
    <property type="component" value="Unassembled WGS sequence"/>
</dbReference>
<dbReference type="GO" id="GO:0005737">
    <property type="term" value="C:cytoplasm"/>
    <property type="evidence" value="ECO:0007669"/>
    <property type="project" value="TreeGrafter"/>
</dbReference>
<keyword evidence="8" id="KW-0677">Repeat</keyword>
<dbReference type="InterPro" id="IPR038959">
    <property type="entry name" value="Prp19"/>
</dbReference>
<dbReference type="InterPro" id="IPR036322">
    <property type="entry name" value="WD40_repeat_dom_sf"/>
</dbReference>
<dbReference type="RefSeq" id="XP_020075144.1">
    <property type="nucleotide sequence ID" value="XM_020220235.1"/>
</dbReference>
<comment type="catalytic activity">
    <reaction evidence="14">
        <text>S-ubiquitinyl-[E2 ubiquitin-conjugating enzyme]-L-cysteine + [acceptor protein]-L-lysine = [E2 ubiquitin-conjugating enzyme]-L-cysteine + N(6)-ubiquitinyl-[acceptor protein]-L-lysine.</text>
        <dbReference type="EC" id="2.3.2.27"/>
    </reaction>
</comment>
<dbReference type="GO" id="GO:0006281">
    <property type="term" value="P:DNA repair"/>
    <property type="evidence" value="ECO:0007669"/>
    <property type="project" value="UniProtKB-KW"/>
</dbReference>
<evidence type="ECO:0000313" key="17">
    <source>
        <dbReference type="Proteomes" id="UP000095085"/>
    </source>
</evidence>
<keyword evidence="9 14" id="KW-0227">DNA damage</keyword>
<evidence type="ECO:0000256" key="9">
    <source>
        <dbReference type="ARBA" id="ARBA00022763"/>
    </source>
</evidence>
<evidence type="ECO:0000256" key="3">
    <source>
        <dbReference type="ARBA" id="ARBA00006388"/>
    </source>
</evidence>
<keyword evidence="7 14" id="KW-0747">Spliceosome</keyword>
<dbReference type="PANTHER" id="PTHR43995:SF1">
    <property type="entry name" value="PRE-MRNA-PROCESSING FACTOR 19"/>
    <property type="match status" value="1"/>
</dbReference>
<dbReference type="CDD" id="cd16656">
    <property type="entry name" value="RING-Ubox_PRP19"/>
    <property type="match status" value="1"/>
</dbReference>
<name>A0A1E4RFP1_9ASCO</name>
<dbReference type="GO" id="GO:0000974">
    <property type="term" value="C:Prp19 complex"/>
    <property type="evidence" value="ECO:0007669"/>
    <property type="project" value="UniProtKB-UniRule"/>
</dbReference>
<keyword evidence="13 14" id="KW-0539">Nucleus</keyword>
<comment type="subunit">
    <text evidence="14">Homotetramer.</text>
</comment>
<keyword evidence="4" id="KW-0853">WD repeat</keyword>
<dbReference type="AlphaFoldDB" id="A0A1E4RFP1"/>
<evidence type="ECO:0000256" key="8">
    <source>
        <dbReference type="ARBA" id="ARBA00022737"/>
    </source>
</evidence>
<evidence type="ECO:0000256" key="7">
    <source>
        <dbReference type="ARBA" id="ARBA00022728"/>
    </source>
</evidence>
<comment type="subcellular location">
    <subcellularLocation>
        <location evidence="1 14">Nucleus</location>
    </subcellularLocation>
</comment>
<keyword evidence="12 14" id="KW-0234">DNA repair</keyword>
<dbReference type="InterPro" id="IPR003613">
    <property type="entry name" value="Ubox_domain"/>
</dbReference>
<dbReference type="EC" id="2.3.2.27" evidence="14"/>
<evidence type="ECO:0000256" key="10">
    <source>
        <dbReference type="ARBA" id="ARBA00022786"/>
    </source>
</evidence>
<dbReference type="EMBL" id="KV454543">
    <property type="protein sequence ID" value="ODV66077.1"/>
    <property type="molecule type" value="Genomic_DNA"/>
</dbReference>
<dbReference type="InterPro" id="IPR013083">
    <property type="entry name" value="Znf_RING/FYVE/PHD"/>
</dbReference>
<evidence type="ECO:0000256" key="13">
    <source>
        <dbReference type="ARBA" id="ARBA00023242"/>
    </source>
</evidence>
<evidence type="ECO:0000259" key="15">
    <source>
        <dbReference type="PROSITE" id="PS51698"/>
    </source>
</evidence>
<evidence type="ECO:0000256" key="2">
    <source>
        <dbReference type="ARBA" id="ARBA00004906"/>
    </source>
</evidence>
<evidence type="ECO:0000256" key="11">
    <source>
        <dbReference type="ARBA" id="ARBA00023187"/>
    </source>
</evidence>
<proteinExistence type="inferred from homology"/>
<dbReference type="GO" id="GO:0071006">
    <property type="term" value="C:U2-type catalytic step 1 spliceosome"/>
    <property type="evidence" value="ECO:0007669"/>
    <property type="project" value="TreeGrafter"/>
</dbReference>
<sequence>MRCAISGEEATEPVISSKSGHIFEKKLVVNYISTSGRDPINDEPLTVDDLIPINSELSSITPAKPPTFNSIPSLLSTFQNEWDSLALEVFTLRKQLFKAREELSAALYHHDAAVRVAAKAIKERDEAKQSLQDLSVAIGKSEPLPTNNETTSNETETTIPYAEELEQAREQLFQIHKSQKPSLPLTPDQEISIEFSGKHFQPFKSIQKVHIDLESKTILMASDTNRISICNFEDPSNPQESKLDWKKKGIHSLGLIKLNGKPTPVIGHMHQLITDSNEIIQEVRSDSSISKIVTHPKLSEYFITTEAKGKWFLNKENQNVFQSPNDLENTSSSLHVDGILLAVASPDGIRLFNIIDGSENLKLDYPNASNIKFAMNGYWLLASSGNSLDVFDLRKDQIAHSIVLDHKIVDFAIDPSSSVIITYDDSHTLFLHRYIKKGKQWVDKVFEKHVTEVKKPLKTIDSWSAAEDQSFKDDGIVTFKAVAENSLILDFQLKYN</sequence>
<evidence type="ECO:0000256" key="4">
    <source>
        <dbReference type="ARBA" id="ARBA00022574"/>
    </source>
</evidence>
<keyword evidence="6 14" id="KW-0808">Transferase</keyword>
<comment type="similarity">
    <text evidence="3 14">Belongs to the WD repeat PRP19 family.</text>
</comment>
<dbReference type="FunFam" id="3.30.40.10:FF:000027">
    <property type="entry name" value="Pre-mRNA-processing factor 19, putative"/>
    <property type="match status" value="1"/>
</dbReference>
<reference evidence="17" key="1">
    <citation type="submission" date="2016-05" db="EMBL/GenBank/DDBJ databases">
        <title>Comparative genomics of biotechnologically important yeasts.</title>
        <authorList>
            <consortium name="DOE Joint Genome Institute"/>
            <person name="Riley R."/>
            <person name="Haridas S."/>
            <person name="Wolfe K.H."/>
            <person name="Lopes M.R."/>
            <person name="Hittinger C.T."/>
            <person name="Goker M."/>
            <person name="Salamov A."/>
            <person name="Wisecaver J."/>
            <person name="Long T.M."/>
            <person name="Aerts A.L."/>
            <person name="Barry K."/>
            <person name="Choi C."/>
            <person name="Clum A."/>
            <person name="Coughlan A.Y."/>
            <person name="Deshpande S."/>
            <person name="Douglass A.P."/>
            <person name="Hanson S.J."/>
            <person name="Klenk H.-P."/>
            <person name="Labutti K."/>
            <person name="Lapidus A."/>
            <person name="Lindquist E."/>
            <person name="Lipzen A."/>
            <person name="Meier-Kolthoff J.P."/>
            <person name="Ohm R.A."/>
            <person name="Otillar R.P."/>
            <person name="Pangilinan J."/>
            <person name="Peng Y."/>
            <person name="Rokas A."/>
            <person name="Rosa C.A."/>
            <person name="Scheuner C."/>
            <person name="Sibirny A.A."/>
            <person name="Slot J.C."/>
            <person name="Stielow J.B."/>
            <person name="Sun H."/>
            <person name="Kurtzman C.P."/>
            <person name="Blackwell M."/>
            <person name="Grigoriev I.V."/>
            <person name="Jeffries T.W."/>
        </authorList>
    </citation>
    <scope>NUCLEOTIDE SEQUENCE [LARGE SCALE GENOMIC DNA]</scope>
    <source>
        <strain evidence="17">NRRL Y-1933</strain>
    </source>
</reference>
<evidence type="ECO:0000256" key="6">
    <source>
        <dbReference type="ARBA" id="ARBA00022679"/>
    </source>
</evidence>
<accession>A0A1E4RFP1</accession>
<dbReference type="Gene3D" id="3.30.40.10">
    <property type="entry name" value="Zinc/RING finger domain, C3HC4 (zinc finger)"/>
    <property type="match status" value="1"/>
</dbReference>
<dbReference type="OrthoDB" id="687049at2759"/>
<dbReference type="GO" id="GO:0070534">
    <property type="term" value="P:protein K63-linked ubiquitination"/>
    <property type="evidence" value="ECO:0007669"/>
    <property type="project" value="UniProtKB-UniRule"/>
</dbReference>
<evidence type="ECO:0000313" key="16">
    <source>
        <dbReference type="EMBL" id="ODV66077.1"/>
    </source>
</evidence>
<protein>
    <recommendedName>
        <fullName evidence="14">Pre-mRNA-processing factor 19</fullName>
        <ecNumber evidence="14">2.3.2.27</ecNumber>
    </recommendedName>
</protein>
<dbReference type="PROSITE" id="PS51698">
    <property type="entry name" value="U_BOX"/>
    <property type="match status" value="1"/>
</dbReference>
<keyword evidence="11 14" id="KW-0508">mRNA splicing</keyword>
<keyword evidence="5 14" id="KW-0507">mRNA processing</keyword>
<evidence type="ECO:0000256" key="5">
    <source>
        <dbReference type="ARBA" id="ARBA00022664"/>
    </source>
</evidence>
<dbReference type="GO" id="GO:0000398">
    <property type="term" value="P:mRNA splicing, via spliceosome"/>
    <property type="evidence" value="ECO:0007669"/>
    <property type="project" value="InterPro"/>
</dbReference>
<comment type="function">
    <text evidence="14">Ubiquitin-protein ligase which is mainly involved pre-mRNA splicing and DNA repair. Required for pre-mRNA splicing as component of the spliceosome.</text>
</comment>
<comment type="pathway">
    <text evidence="2 14">Protein modification; protein ubiquitination.</text>
</comment>
<evidence type="ECO:0000256" key="1">
    <source>
        <dbReference type="ARBA" id="ARBA00004123"/>
    </source>
</evidence>
<dbReference type="SUPFAM" id="SSF57850">
    <property type="entry name" value="RING/U-box"/>
    <property type="match status" value="1"/>
</dbReference>
<dbReference type="Gene3D" id="2.130.10.10">
    <property type="entry name" value="YVTN repeat-like/Quinoprotein amine dehydrogenase"/>
    <property type="match status" value="1"/>
</dbReference>
<evidence type="ECO:0000256" key="14">
    <source>
        <dbReference type="RuleBase" id="RU367101"/>
    </source>
</evidence>
<dbReference type="InterPro" id="IPR055340">
    <property type="entry name" value="RING-Ubox_PRP19"/>
</dbReference>
<organism evidence="16 17">
    <name type="scientific">Hyphopichia burtonii NRRL Y-1933</name>
    <dbReference type="NCBI Taxonomy" id="984485"/>
    <lineage>
        <taxon>Eukaryota</taxon>
        <taxon>Fungi</taxon>
        <taxon>Dikarya</taxon>
        <taxon>Ascomycota</taxon>
        <taxon>Saccharomycotina</taxon>
        <taxon>Pichiomycetes</taxon>
        <taxon>Debaryomycetaceae</taxon>
        <taxon>Hyphopichia</taxon>
    </lineage>
</organism>
<dbReference type="GeneID" id="30994785"/>
<feature type="domain" description="U-box" evidence="15">
    <location>
        <begin position="1"/>
        <end position="85"/>
    </location>
</feature>
<dbReference type="STRING" id="984485.A0A1E4RFP1"/>
<dbReference type="InterPro" id="IPR015943">
    <property type="entry name" value="WD40/YVTN_repeat-like_dom_sf"/>
</dbReference>
<keyword evidence="17" id="KW-1185">Reference proteome</keyword>
<dbReference type="UniPathway" id="UPA00143"/>
<gene>
    <name evidence="16" type="ORF">HYPBUDRAFT_149852</name>
</gene>
<dbReference type="GO" id="GO:0061630">
    <property type="term" value="F:ubiquitin protein ligase activity"/>
    <property type="evidence" value="ECO:0007669"/>
    <property type="project" value="UniProtKB-UniRule"/>
</dbReference>
<dbReference type="PANTHER" id="PTHR43995">
    <property type="entry name" value="PRE-MRNA-PROCESSING FACTOR 19"/>
    <property type="match status" value="1"/>
</dbReference>
<dbReference type="InterPro" id="IPR013915">
    <property type="entry name" value="Prp19_cc"/>
</dbReference>
<evidence type="ECO:0000256" key="12">
    <source>
        <dbReference type="ARBA" id="ARBA00023204"/>
    </source>
</evidence>
<dbReference type="Pfam" id="PF08606">
    <property type="entry name" value="Prp19"/>
    <property type="match status" value="1"/>
</dbReference>
<keyword evidence="10 14" id="KW-0833">Ubl conjugation pathway</keyword>